<dbReference type="EMBL" id="AP014879">
    <property type="protein sequence ID" value="BAV33700.1"/>
    <property type="molecule type" value="Genomic_DNA"/>
</dbReference>
<reference evidence="1 2" key="1">
    <citation type="submission" date="2015-05" db="EMBL/GenBank/DDBJ databases">
        <title>Complete genome sequence of a sulfur-oxidizing gammaproteobacterium strain HA5.</title>
        <authorList>
            <person name="Miura A."/>
            <person name="Kojima H."/>
            <person name="Fukui M."/>
        </authorList>
    </citation>
    <scope>NUCLEOTIDE SEQUENCE [LARGE SCALE GENOMIC DNA]</scope>
    <source>
        <strain evidence="1 2">HA5</strain>
    </source>
</reference>
<dbReference type="RefSeq" id="WP_096360526.1">
    <property type="nucleotide sequence ID" value="NZ_AP014879.1"/>
</dbReference>
<dbReference type="KEGG" id="slim:SCL_1389"/>
<dbReference type="InParanoid" id="A0A1B4XFX3"/>
<gene>
    <name evidence="1" type="ORF">SCL_1389</name>
</gene>
<dbReference type="AlphaFoldDB" id="A0A1B4XFX3"/>
<dbReference type="OrthoDB" id="9973223at2"/>
<proteinExistence type="predicted"/>
<evidence type="ECO:0000313" key="2">
    <source>
        <dbReference type="Proteomes" id="UP000243180"/>
    </source>
</evidence>
<protein>
    <submittedName>
        <fullName evidence="1">Uncharacterized protein</fullName>
    </submittedName>
</protein>
<keyword evidence="2" id="KW-1185">Reference proteome</keyword>
<dbReference type="Proteomes" id="UP000243180">
    <property type="component" value="Chromosome"/>
</dbReference>
<organism evidence="1 2">
    <name type="scientific">Sulfuricaulis limicola</name>
    <dbReference type="NCBI Taxonomy" id="1620215"/>
    <lineage>
        <taxon>Bacteria</taxon>
        <taxon>Pseudomonadati</taxon>
        <taxon>Pseudomonadota</taxon>
        <taxon>Gammaproteobacteria</taxon>
        <taxon>Acidiferrobacterales</taxon>
        <taxon>Acidiferrobacteraceae</taxon>
        <taxon>Sulfuricaulis</taxon>
    </lineage>
</organism>
<accession>A0A1B4XFX3</accession>
<evidence type="ECO:0000313" key="1">
    <source>
        <dbReference type="EMBL" id="BAV33700.1"/>
    </source>
</evidence>
<sequence length="138" mass="15054">MEEPRYSPANPNARPRFRIERILFPLVFALVVLALLADKIPTVRDAREKLLHPAEYQALKACQGAALAAAERPAYARIVNSGEAHATQGAQYVEGVRVGEMGQAGAEITYDFSCYIEPDGKVVKSHKQQTTSSLRTGG</sequence>
<name>A0A1B4XFX3_9GAMM</name>